<dbReference type="GO" id="GO:0020037">
    <property type="term" value="F:heme binding"/>
    <property type="evidence" value="ECO:0007669"/>
    <property type="project" value="InterPro"/>
</dbReference>
<evidence type="ECO:0000313" key="2">
    <source>
        <dbReference type="Proteomes" id="UP000027195"/>
    </source>
</evidence>
<organism evidence="1 2">
    <name type="scientific">Botryobasidium botryosum (strain FD-172 SS1)</name>
    <dbReference type="NCBI Taxonomy" id="930990"/>
    <lineage>
        <taxon>Eukaryota</taxon>
        <taxon>Fungi</taxon>
        <taxon>Dikarya</taxon>
        <taxon>Basidiomycota</taxon>
        <taxon>Agaricomycotina</taxon>
        <taxon>Agaricomycetes</taxon>
        <taxon>Cantharellales</taxon>
        <taxon>Botryobasidiaceae</taxon>
        <taxon>Botryobasidium</taxon>
    </lineage>
</organism>
<dbReference type="EMBL" id="KL198076">
    <property type="protein sequence ID" value="KDQ09588.1"/>
    <property type="molecule type" value="Genomic_DNA"/>
</dbReference>
<dbReference type="InterPro" id="IPR036396">
    <property type="entry name" value="Cyt_P450_sf"/>
</dbReference>
<sequence>MIESEAWGTSKIVKLPVTNDITLKFTFNVISSCTFNLRFAWSEAPAMFDQGMSMHECFRIVLNNLPLRTLAPSWAYSLPIPLLRHVDMGYAQLLGYLKSQITLQREQVNNEGGNLAGGHDANALFNKILRANIDGGKFAFDEGKVVGNTFISLTAGHASAAVLVQEAIQDIHLSITNKMTREKECDVVLKKGTVAVVDVVGMHYNPRHFPSPEAFKPSHWEANTTSELNVFVGFGQVMLLRNWKVKVDLKEGETPDQWRRKNLTVSAN</sequence>
<dbReference type="InParanoid" id="A0A067M1E3"/>
<name>A0A067M1E3_BOTB1</name>
<dbReference type="OrthoDB" id="1470350at2759"/>
<dbReference type="Proteomes" id="UP000027195">
    <property type="component" value="Unassembled WGS sequence"/>
</dbReference>
<dbReference type="GO" id="GO:0016705">
    <property type="term" value="F:oxidoreductase activity, acting on paired donors, with incorporation or reduction of molecular oxygen"/>
    <property type="evidence" value="ECO:0007669"/>
    <property type="project" value="InterPro"/>
</dbReference>
<dbReference type="HOGENOM" id="CLU_001570_25_0_1"/>
<dbReference type="GO" id="GO:0004497">
    <property type="term" value="F:monooxygenase activity"/>
    <property type="evidence" value="ECO:0007669"/>
    <property type="project" value="InterPro"/>
</dbReference>
<reference evidence="2" key="1">
    <citation type="journal article" date="2014" name="Proc. Natl. Acad. Sci. U.S.A.">
        <title>Extensive sampling of basidiomycete genomes demonstrates inadequacy of the white-rot/brown-rot paradigm for wood decay fungi.</title>
        <authorList>
            <person name="Riley R."/>
            <person name="Salamov A.A."/>
            <person name="Brown D.W."/>
            <person name="Nagy L.G."/>
            <person name="Floudas D."/>
            <person name="Held B.W."/>
            <person name="Levasseur A."/>
            <person name="Lombard V."/>
            <person name="Morin E."/>
            <person name="Otillar R."/>
            <person name="Lindquist E.A."/>
            <person name="Sun H."/>
            <person name="LaButti K.M."/>
            <person name="Schmutz J."/>
            <person name="Jabbour D."/>
            <person name="Luo H."/>
            <person name="Baker S.E."/>
            <person name="Pisabarro A.G."/>
            <person name="Walton J.D."/>
            <person name="Blanchette R.A."/>
            <person name="Henrissat B."/>
            <person name="Martin F."/>
            <person name="Cullen D."/>
            <person name="Hibbett D.S."/>
            <person name="Grigoriev I.V."/>
        </authorList>
    </citation>
    <scope>NUCLEOTIDE SEQUENCE [LARGE SCALE GENOMIC DNA]</scope>
    <source>
        <strain evidence="2">FD-172 SS1</strain>
    </source>
</reference>
<dbReference type="Pfam" id="PF00067">
    <property type="entry name" value="p450"/>
    <property type="match status" value="1"/>
</dbReference>
<dbReference type="InterPro" id="IPR001128">
    <property type="entry name" value="Cyt_P450"/>
</dbReference>
<accession>A0A067M1E3</accession>
<evidence type="ECO:0000313" key="1">
    <source>
        <dbReference type="EMBL" id="KDQ09588.1"/>
    </source>
</evidence>
<dbReference type="STRING" id="930990.A0A067M1E3"/>
<keyword evidence="2" id="KW-1185">Reference proteome</keyword>
<dbReference type="AlphaFoldDB" id="A0A067M1E3"/>
<protein>
    <submittedName>
        <fullName evidence="1">Uncharacterized protein</fullName>
    </submittedName>
</protein>
<dbReference type="GO" id="GO:0005506">
    <property type="term" value="F:iron ion binding"/>
    <property type="evidence" value="ECO:0007669"/>
    <property type="project" value="InterPro"/>
</dbReference>
<gene>
    <name evidence="1" type="ORF">BOTBODRAFT_178823</name>
</gene>
<dbReference type="SUPFAM" id="SSF48264">
    <property type="entry name" value="Cytochrome P450"/>
    <property type="match status" value="1"/>
</dbReference>
<dbReference type="Gene3D" id="1.10.630.10">
    <property type="entry name" value="Cytochrome P450"/>
    <property type="match status" value="2"/>
</dbReference>
<proteinExistence type="predicted"/>